<evidence type="ECO:0000256" key="3">
    <source>
        <dbReference type="ARBA" id="ARBA00022448"/>
    </source>
</evidence>
<dbReference type="PANTHER" id="PTHR22911">
    <property type="entry name" value="ACYL-MALONYL CONDENSING ENZYME-RELATED"/>
    <property type="match status" value="1"/>
</dbReference>
<sequence>MSARPDHTAAAAVPLDPAPFPHLSRKPASGLPMALGAYIAWGFLPLYLRLLQEVPALELVGWRVIFTLPFCLAIVALRGQTGEVLAALRNPAILVRLLASAAFIAFNWLVYIAAVNGGHIYAASLGYYINPLVNILLGTVFLKERLSRTQWFAVWLAALGVALLLGGAHDTLWISLALALSFSFYGLIRKLTPVGAVPGLTVESLLLLIPAIATVAWFGSTPAGSSFGVDQTTSALLVGAGVLTAVPLLLFAVAARRLEYSLLGFVQFLSPTIAFVLGLTVFGEILRPVQLGCFILIWAAIAVFSWDLLSRRKPG</sequence>
<dbReference type="RefSeq" id="WP_379537875.1">
    <property type="nucleotide sequence ID" value="NZ_JBHSDR010000003.1"/>
</dbReference>
<evidence type="ECO:0000256" key="4">
    <source>
        <dbReference type="ARBA" id="ARBA00022475"/>
    </source>
</evidence>
<dbReference type="InterPro" id="IPR004626">
    <property type="entry name" value="RarD"/>
</dbReference>
<gene>
    <name evidence="10" type="primary">rarD</name>
    <name evidence="10" type="ORF">ACFO0A_05055</name>
</gene>
<keyword evidence="5 8" id="KW-0812">Transmembrane</keyword>
<evidence type="ECO:0000256" key="6">
    <source>
        <dbReference type="ARBA" id="ARBA00022989"/>
    </source>
</evidence>
<feature type="transmembrane region" description="Helical" evidence="8">
    <location>
        <begin position="93"/>
        <end position="114"/>
    </location>
</feature>
<comment type="similarity">
    <text evidence="2">Belongs to the EamA transporter family.</text>
</comment>
<keyword evidence="4" id="KW-1003">Cell membrane</keyword>
<evidence type="ECO:0000256" key="2">
    <source>
        <dbReference type="ARBA" id="ARBA00007362"/>
    </source>
</evidence>
<protein>
    <submittedName>
        <fullName evidence="10">EamA family transporter RarD</fullName>
    </submittedName>
</protein>
<dbReference type="Proteomes" id="UP001595828">
    <property type="component" value="Unassembled WGS sequence"/>
</dbReference>
<evidence type="ECO:0000256" key="5">
    <source>
        <dbReference type="ARBA" id="ARBA00022692"/>
    </source>
</evidence>
<feature type="transmembrane region" description="Helical" evidence="8">
    <location>
        <begin position="149"/>
        <end position="166"/>
    </location>
</feature>
<dbReference type="SUPFAM" id="SSF103481">
    <property type="entry name" value="Multidrug resistance efflux transporter EmrE"/>
    <property type="match status" value="2"/>
</dbReference>
<reference evidence="11" key="1">
    <citation type="journal article" date="2019" name="Int. J. Syst. Evol. Microbiol.">
        <title>The Global Catalogue of Microorganisms (GCM) 10K type strain sequencing project: providing services to taxonomists for standard genome sequencing and annotation.</title>
        <authorList>
            <consortium name="The Broad Institute Genomics Platform"/>
            <consortium name="The Broad Institute Genome Sequencing Center for Infectious Disease"/>
            <person name="Wu L."/>
            <person name="Ma J."/>
        </authorList>
    </citation>
    <scope>NUCLEOTIDE SEQUENCE [LARGE SCALE GENOMIC DNA]</scope>
    <source>
        <strain evidence="11">CGMCC 1.12989</strain>
    </source>
</reference>
<comment type="subcellular location">
    <subcellularLocation>
        <location evidence="1">Cell membrane</location>
        <topology evidence="1">Multi-pass membrane protein</topology>
    </subcellularLocation>
</comment>
<evidence type="ECO:0000313" key="11">
    <source>
        <dbReference type="Proteomes" id="UP001595828"/>
    </source>
</evidence>
<dbReference type="PANTHER" id="PTHR22911:SF137">
    <property type="entry name" value="SOLUTE CARRIER FAMILY 35 MEMBER G2-RELATED"/>
    <property type="match status" value="1"/>
</dbReference>
<feature type="transmembrane region" description="Helical" evidence="8">
    <location>
        <begin position="232"/>
        <end position="255"/>
    </location>
</feature>
<feature type="transmembrane region" description="Helical" evidence="8">
    <location>
        <begin position="289"/>
        <end position="309"/>
    </location>
</feature>
<organism evidence="10 11">
    <name type="scientific">Novosphingobium tardum</name>
    <dbReference type="NCBI Taxonomy" id="1538021"/>
    <lineage>
        <taxon>Bacteria</taxon>
        <taxon>Pseudomonadati</taxon>
        <taxon>Pseudomonadota</taxon>
        <taxon>Alphaproteobacteria</taxon>
        <taxon>Sphingomonadales</taxon>
        <taxon>Sphingomonadaceae</taxon>
        <taxon>Novosphingobium</taxon>
    </lineage>
</organism>
<accession>A0ABV8RNG7</accession>
<proteinExistence type="inferred from homology"/>
<evidence type="ECO:0000256" key="7">
    <source>
        <dbReference type="ARBA" id="ARBA00023136"/>
    </source>
</evidence>
<keyword evidence="6 8" id="KW-1133">Transmembrane helix</keyword>
<keyword evidence="3" id="KW-0813">Transport</keyword>
<feature type="transmembrane region" description="Helical" evidence="8">
    <location>
        <begin position="60"/>
        <end position="81"/>
    </location>
</feature>
<feature type="domain" description="EamA" evidence="9">
    <location>
        <begin position="29"/>
        <end position="165"/>
    </location>
</feature>
<evidence type="ECO:0000313" key="10">
    <source>
        <dbReference type="EMBL" id="MFC4294425.1"/>
    </source>
</evidence>
<evidence type="ECO:0000259" key="9">
    <source>
        <dbReference type="Pfam" id="PF00892"/>
    </source>
</evidence>
<name>A0ABV8RNG7_9SPHN</name>
<feature type="transmembrane region" description="Helical" evidence="8">
    <location>
        <begin position="30"/>
        <end position="48"/>
    </location>
</feature>
<dbReference type="NCBIfam" id="TIGR00688">
    <property type="entry name" value="rarD"/>
    <property type="match status" value="1"/>
</dbReference>
<dbReference type="InterPro" id="IPR000620">
    <property type="entry name" value="EamA_dom"/>
</dbReference>
<feature type="transmembrane region" description="Helical" evidence="8">
    <location>
        <begin position="120"/>
        <end position="142"/>
    </location>
</feature>
<feature type="transmembrane region" description="Helical" evidence="8">
    <location>
        <begin position="262"/>
        <end position="283"/>
    </location>
</feature>
<keyword evidence="7 8" id="KW-0472">Membrane</keyword>
<keyword evidence="11" id="KW-1185">Reference proteome</keyword>
<dbReference type="Pfam" id="PF00892">
    <property type="entry name" value="EamA"/>
    <property type="match status" value="1"/>
</dbReference>
<feature type="transmembrane region" description="Helical" evidence="8">
    <location>
        <begin position="172"/>
        <end position="188"/>
    </location>
</feature>
<evidence type="ECO:0000256" key="8">
    <source>
        <dbReference type="SAM" id="Phobius"/>
    </source>
</evidence>
<dbReference type="EMBL" id="JBHSDR010000003">
    <property type="protein sequence ID" value="MFC4294425.1"/>
    <property type="molecule type" value="Genomic_DNA"/>
</dbReference>
<feature type="transmembrane region" description="Helical" evidence="8">
    <location>
        <begin position="200"/>
        <end position="220"/>
    </location>
</feature>
<comment type="caution">
    <text evidence="10">The sequence shown here is derived from an EMBL/GenBank/DDBJ whole genome shotgun (WGS) entry which is preliminary data.</text>
</comment>
<dbReference type="InterPro" id="IPR037185">
    <property type="entry name" value="EmrE-like"/>
</dbReference>
<evidence type="ECO:0000256" key="1">
    <source>
        <dbReference type="ARBA" id="ARBA00004651"/>
    </source>
</evidence>